<dbReference type="OrthoDB" id="5295945at2"/>
<dbReference type="CDD" id="cd02165">
    <property type="entry name" value="NMNAT"/>
    <property type="match status" value="1"/>
</dbReference>
<evidence type="ECO:0000256" key="1">
    <source>
        <dbReference type="ARBA" id="ARBA00002324"/>
    </source>
</evidence>
<evidence type="ECO:0000256" key="3">
    <source>
        <dbReference type="ARBA" id="ARBA00009014"/>
    </source>
</evidence>
<evidence type="ECO:0000256" key="9">
    <source>
        <dbReference type="ARBA" id="ARBA00023027"/>
    </source>
</evidence>
<keyword evidence="7 11" id="KW-0547">Nucleotide-binding</keyword>
<dbReference type="NCBIfam" id="NF005410">
    <property type="entry name" value="PRK06973.1"/>
    <property type="match status" value="1"/>
</dbReference>
<dbReference type="SUPFAM" id="SSF52374">
    <property type="entry name" value="Nucleotidylyl transferase"/>
    <property type="match status" value="1"/>
</dbReference>
<evidence type="ECO:0000256" key="2">
    <source>
        <dbReference type="ARBA" id="ARBA00005019"/>
    </source>
</evidence>
<dbReference type="GO" id="GO:0009435">
    <property type="term" value="P:NAD+ biosynthetic process"/>
    <property type="evidence" value="ECO:0007669"/>
    <property type="project" value="UniProtKB-UniRule"/>
</dbReference>
<keyword evidence="14" id="KW-1185">Reference proteome</keyword>
<dbReference type="HAMAP" id="MF_00244">
    <property type="entry name" value="NaMN_adenylyltr"/>
    <property type="match status" value="1"/>
</dbReference>
<evidence type="ECO:0000259" key="12">
    <source>
        <dbReference type="Pfam" id="PF01467"/>
    </source>
</evidence>
<sequence>MSASPLNTRKKIGLLGGTFDPPHIGHLKLASHFAKVLNLDAILLIPSGEPWQKDAAITPAEIRLQLTEAAGIDLARALLYLKIPTQVGIDRIEVDRAGPSYAIDTAVALRERFGPDASLVWLMGADSLLNLPTWHAWEDLIHYLNFAVASRPNCDLDAEINPATKQLLEKHQTKEPNALENCASGLIYIDDSLAVDLSSTDLRNRLKTSTRNTIASEQIPSHTLEIITNLGLYQ</sequence>
<keyword evidence="9 11" id="KW-0520">NAD</keyword>
<dbReference type="PANTHER" id="PTHR39321:SF3">
    <property type="entry name" value="PHOSPHOPANTETHEINE ADENYLYLTRANSFERASE"/>
    <property type="match status" value="1"/>
</dbReference>
<comment type="function">
    <text evidence="1 11">Catalyzes the reversible adenylation of nicotinate mononucleotide (NaMN) to nicotinic acid adenine dinucleotide (NaAD).</text>
</comment>
<dbReference type="STRING" id="1743168.A8O14_07365"/>
<dbReference type="NCBIfam" id="TIGR00125">
    <property type="entry name" value="cyt_tran_rel"/>
    <property type="match status" value="1"/>
</dbReference>
<accession>A0A191UG63</accession>
<dbReference type="EC" id="2.7.7.18" evidence="11"/>
<evidence type="ECO:0000256" key="11">
    <source>
        <dbReference type="HAMAP-Rule" id="MF_00244"/>
    </source>
</evidence>
<evidence type="ECO:0000256" key="7">
    <source>
        <dbReference type="ARBA" id="ARBA00022741"/>
    </source>
</evidence>
<proteinExistence type="inferred from homology"/>
<evidence type="ECO:0000313" key="14">
    <source>
        <dbReference type="Proteomes" id="UP000078463"/>
    </source>
</evidence>
<gene>
    <name evidence="11" type="primary">nadD</name>
    <name evidence="13" type="ORF">A8O14_07365</name>
</gene>
<dbReference type="InterPro" id="IPR005248">
    <property type="entry name" value="NadD/NMNAT"/>
</dbReference>
<evidence type="ECO:0000256" key="5">
    <source>
        <dbReference type="ARBA" id="ARBA00022679"/>
    </source>
</evidence>
<dbReference type="GO" id="GO:0004515">
    <property type="term" value="F:nicotinate-nucleotide adenylyltransferase activity"/>
    <property type="evidence" value="ECO:0007669"/>
    <property type="project" value="UniProtKB-UniRule"/>
</dbReference>
<dbReference type="RefSeq" id="WP_068948908.1">
    <property type="nucleotide sequence ID" value="NZ_JACVPK010000006.1"/>
</dbReference>
<dbReference type="Proteomes" id="UP000078463">
    <property type="component" value="Chromosome"/>
</dbReference>
<dbReference type="PANTHER" id="PTHR39321">
    <property type="entry name" value="NICOTINATE-NUCLEOTIDE ADENYLYLTRANSFERASE-RELATED"/>
    <property type="match status" value="1"/>
</dbReference>
<keyword evidence="6 11" id="KW-0548">Nucleotidyltransferase</keyword>
<comment type="pathway">
    <text evidence="2 11">Cofactor biosynthesis; NAD(+) biosynthesis; deamido-NAD(+) from nicotinate D-ribonucleotide: step 1/1.</text>
</comment>
<evidence type="ECO:0000313" key="13">
    <source>
        <dbReference type="EMBL" id="ANI99900.1"/>
    </source>
</evidence>
<evidence type="ECO:0000256" key="6">
    <source>
        <dbReference type="ARBA" id="ARBA00022695"/>
    </source>
</evidence>
<organism evidence="13 14">
    <name type="scientific">Polynucleobacter wuianus</name>
    <dbReference type="NCBI Taxonomy" id="1743168"/>
    <lineage>
        <taxon>Bacteria</taxon>
        <taxon>Pseudomonadati</taxon>
        <taxon>Pseudomonadota</taxon>
        <taxon>Betaproteobacteria</taxon>
        <taxon>Burkholderiales</taxon>
        <taxon>Burkholderiaceae</taxon>
        <taxon>Polynucleobacter</taxon>
    </lineage>
</organism>
<dbReference type="Pfam" id="PF01467">
    <property type="entry name" value="CTP_transf_like"/>
    <property type="match status" value="1"/>
</dbReference>
<evidence type="ECO:0000256" key="10">
    <source>
        <dbReference type="ARBA" id="ARBA00048721"/>
    </source>
</evidence>
<dbReference type="UniPathway" id="UPA00253">
    <property type="reaction ID" value="UER00332"/>
</dbReference>
<evidence type="ECO:0000256" key="4">
    <source>
        <dbReference type="ARBA" id="ARBA00022642"/>
    </source>
</evidence>
<keyword evidence="4 11" id="KW-0662">Pyridine nucleotide biosynthesis</keyword>
<keyword evidence="5 11" id="KW-0808">Transferase</keyword>
<dbReference type="InterPro" id="IPR014729">
    <property type="entry name" value="Rossmann-like_a/b/a_fold"/>
</dbReference>
<dbReference type="KEGG" id="pwu:A8O14_07365"/>
<dbReference type="InterPro" id="IPR004821">
    <property type="entry name" value="Cyt_trans-like"/>
</dbReference>
<dbReference type="AlphaFoldDB" id="A0A191UG63"/>
<reference evidence="14" key="1">
    <citation type="submission" date="2016-05" db="EMBL/GenBank/DDBJ databases">
        <title>Polynucleobacter sp. QLW-P1FAT50C-4 genome.</title>
        <authorList>
            <person name="Hahn M.W."/>
        </authorList>
    </citation>
    <scope>NUCLEOTIDE SEQUENCE [LARGE SCALE GENOMIC DNA]</scope>
    <source>
        <strain evidence="14">QLW-P1FAT50C-4</strain>
    </source>
</reference>
<dbReference type="EMBL" id="CP015922">
    <property type="protein sequence ID" value="ANI99900.1"/>
    <property type="molecule type" value="Genomic_DNA"/>
</dbReference>
<comment type="catalytic activity">
    <reaction evidence="10 11">
        <text>nicotinate beta-D-ribonucleotide + ATP + H(+) = deamido-NAD(+) + diphosphate</text>
        <dbReference type="Rhea" id="RHEA:22860"/>
        <dbReference type="ChEBI" id="CHEBI:15378"/>
        <dbReference type="ChEBI" id="CHEBI:30616"/>
        <dbReference type="ChEBI" id="CHEBI:33019"/>
        <dbReference type="ChEBI" id="CHEBI:57502"/>
        <dbReference type="ChEBI" id="CHEBI:58437"/>
        <dbReference type="EC" id="2.7.7.18"/>
    </reaction>
</comment>
<keyword evidence="8 11" id="KW-0067">ATP-binding</keyword>
<evidence type="ECO:0000256" key="8">
    <source>
        <dbReference type="ARBA" id="ARBA00022840"/>
    </source>
</evidence>
<name>A0A191UG63_9BURK</name>
<dbReference type="Gene3D" id="3.40.50.620">
    <property type="entry name" value="HUPs"/>
    <property type="match status" value="1"/>
</dbReference>
<feature type="domain" description="Cytidyltransferase-like" evidence="12">
    <location>
        <begin position="14"/>
        <end position="205"/>
    </location>
</feature>
<dbReference type="GO" id="GO:0005524">
    <property type="term" value="F:ATP binding"/>
    <property type="evidence" value="ECO:0007669"/>
    <property type="project" value="UniProtKB-KW"/>
</dbReference>
<protein>
    <recommendedName>
        <fullName evidence="11">Probable nicotinate-nucleotide adenylyltransferase</fullName>
        <ecNumber evidence="11">2.7.7.18</ecNumber>
    </recommendedName>
    <alternativeName>
        <fullName evidence="11">Deamido-NAD(+) diphosphorylase</fullName>
    </alternativeName>
    <alternativeName>
        <fullName evidence="11">Deamido-NAD(+) pyrophosphorylase</fullName>
    </alternativeName>
    <alternativeName>
        <fullName evidence="11">Nicotinate mononucleotide adenylyltransferase</fullName>
        <shortName evidence="11">NaMN adenylyltransferase</shortName>
    </alternativeName>
</protein>
<comment type="similarity">
    <text evidence="3 11">Belongs to the NadD family.</text>
</comment>